<dbReference type="OrthoDB" id="3978952at2759"/>
<evidence type="ECO:0000313" key="1">
    <source>
        <dbReference type="EMBL" id="ODV93308.1"/>
    </source>
</evidence>
<organism evidence="1 2">
    <name type="scientific">Pachysolen tannophilus NRRL Y-2460</name>
    <dbReference type="NCBI Taxonomy" id="669874"/>
    <lineage>
        <taxon>Eukaryota</taxon>
        <taxon>Fungi</taxon>
        <taxon>Dikarya</taxon>
        <taxon>Ascomycota</taxon>
        <taxon>Saccharomycotina</taxon>
        <taxon>Pichiomycetes</taxon>
        <taxon>Pachysolenaceae</taxon>
        <taxon>Pachysolen</taxon>
    </lineage>
</organism>
<dbReference type="EMBL" id="KV454018">
    <property type="protein sequence ID" value="ODV93308.1"/>
    <property type="molecule type" value="Genomic_DNA"/>
</dbReference>
<name>A0A1E4TNQ1_PACTA</name>
<keyword evidence="2" id="KW-1185">Reference proteome</keyword>
<reference evidence="2" key="1">
    <citation type="submission" date="2016-05" db="EMBL/GenBank/DDBJ databases">
        <title>Comparative genomics of biotechnologically important yeasts.</title>
        <authorList>
            <consortium name="DOE Joint Genome Institute"/>
            <person name="Riley R."/>
            <person name="Haridas S."/>
            <person name="Wolfe K.H."/>
            <person name="Lopes M.R."/>
            <person name="Hittinger C.T."/>
            <person name="Goker M."/>
            <person name="Salamov A."/>
            <person name="Wisecaver J."/>
            <person name="Long T.M."/>
            <person name="Aerts A.L."/>
            <person name="Barry K."/>
            <person name="Choi C."/>
            <person name="Clum A."/>
            <person name="Coughlan A.Y."/>
            <person name="Deshpande S."/>
            <person name="Douglass A.P."/>
            <person name="Hanson S.J."/>
            <person name="Klenk H.-P."/>
            <person name="Labutti K."/>
            <person name="Lapidus A."/>
            <person name="Lindquist E."/>
            <person name="Lipzen A."/>
            <person name="Meier-Kolthoff J.P."/>
            <person name="Ohm R.A."/>
            <person name="Otillar R.P."/>
            <person name="Pangilinan J."/>
            <person name="Peng Y."/>
            <person name="Rokas A."/>
            <person name="Rosa C.A."/>
            <person name="Scheuner C."/>
            <person name="Sibirny A.A."/>
            <person name="Slot J.C."/>
            <person name="Stielow J.B."/>
            <person name="Sun H."/>
            <person name="Kurtzman C.P."/>
            <person name="Blackwell M."/>
            <person name="Grigoriev I.V."/>
            <person name="Jeffries T.W."/>
        </authorList>
    </citation>
    <scope>NUCLEOTIDE SEQUENCE [LARGE SCALE GENOMIC DNA]</scope>
    <source>
        <strain evidence="2">NRRL Y-2460</strain>
    </source>
</reference>
<sequence>MSNFPPYTSDNKPPVVTLEEYDLADWAPATCVDFQNDEYVIVLMENPEKIIAKIVDQTSKEKLDLIFKDAKKKFAQQ</sequence>
<dbReference type="Proteomes" id="UP000094236">
    <property type="component" value="Unassembled WGS sequence"/>
</dbReference>
<gene>
    <name evidence="1" type="ORF">PACTADRAFT_51918</name>
</gene>
<protein>
    <submittedName>
        <fullName evidence="1">Uncharacterized protein</fullName>
    </submittedName>
</protein>
<dbReference type="AlphaFoldDB" id="A0A1E4TNQ1"/>
<accession>A0A1E4TNQ1</accession>
<proteinExistence type="predicted"/>
<evidence type="ECO:0000313" key="2">
    <source>
        <dbReference type="Proteomes" id="UP000094236"/>
    </source>
</evidence>